<feature type="domain" description="N-acetyltransferase" evidence="3">
    <location>
        <begin position="186"/>
        <end position="350"/>
    </location>
</feature>
<dbReference type="AlphaFoldDB" id="A0A1H1Y8T0"/>
<gene>
    <name evidence="4" type="ORF">SAMN04488543_3223</name>
</gene>
<accession>A0A1H1Y8T0</accession>
<protein>
    <submittedName>
        <fullName evidence="4">Acetyltransferase (GNAT) family protein</fullName>
    </submittedName>
</protein>
<dbReference type="STRING" id="546871.SAMN04488543_3223"/>
<dbReference type="InterPro" id="IPR000182">
    <property type="entry name" value="GNAT_dom"/>
</dbReference>
<dbReference type="PANTHER" id="PTHR43420">
    <property type="entry name" value="ACETYLTRANSFERASE"/>
    <property type="match status" value="1"/>
</dbReference>
<dbReference type="CDD" id="cd04301">
    <property type="entry name" value="NAT_SF"/>
    <property type="match status" value="1"/>
</dbReference>
<evidence type="ECO:0000256" key="2">
    <source>
        <dbReference type="ARBA" id="ARBA00023315"/>
    </source>
</evidence>
<dbReference type="Gene3D" id="3.40.630.30">
    <property type="match status" value="1"/>
</dbReference>
<dbReference type="InterPro" id="IPR016181">
    <property type="entry name" value="Acyl_CoA_acyltransferase"/>
</dbReference>
<proteinExistence type="predicted"/>
<reference evidence="4 5" key="1">
    <citation type="submission" date="2016-10" db="EMBL/GenBank/DDBJ databases">
        <authorList>
            <person name="de Groot N.N."/>
        </authorList>
    </citation>
    <scope>NUCLEOTIDE SEQUENCE [LARGE SCALE GENOMIC DNA]</scope>
    <source>
        <strain evidence="4 5">DSM 21741</strain>
    </source>
</reference>
<dbReference type="InterPro" id="IPR050680">
    <property type="entry name" value="YpeA/RimI_acetyltransf"/>
</dbReference>
<evidence type="ECO:0000313" key="4">
    <source>
        <dbReference type="EMBL" id="SDT17827.1"/>
    </source>
</evidence>
<dbReference type="Proteomes" id="UP000199092">
    <property type="component" value="Chromosome I"/>
</dbReference>
<name>A0A1H1Y8T0_9ACTN</name>
<organism evidence="4 5">
    <name type="scientific">Friedmanniella luteola</name>
    <dbReference type="NCBI Taxonomy" id="546871"/>
    <lineage>
        <taxon>Bacteria</taxon>
        <taxon>Bacillati</taxon>
        <taxon>Actinomycetota</taxon>
        <taxon>Actinomycetes</taxon>
        <taxon>Propionibacteriales</taxon>
        <taxon>Nocardioidaceae</taxon>
        <taxon>Friedmanniella</taxon>
    </lineage>
</organism>
<sequence>MTALGVPLDASALPTGWGARPPGDDDVAALARLREATRRGPDGAPATSAPADTSTVEAVVVGPASWTRRQLMVTDPQGSAVAWAVVHDRAAGRTEVEVMVLPGTPHDDEVAAALFAWAETAGVTTAMLRRVPSTQLDSGTRADDERQRRWLARAGYRCVRTWLQMSRPVEPGEAEPGVLPGPRPGVTVRRVRAHANGLPVAEDLHLVHQVLEESFADHFNSYREGFAEFVVRLQEDPWHRWDHWWIALVEVDGVEQAGGALISSVLPPDAGGRYGSYVDYIGVHRRARGRGVAKALLHTVIADAARRDRDRVGLEVDADSSTGADGLYLALGWRTSYRTESWHRYVQVER</sequence>
<dbReference type="SUPFAM" id="SSF55729">
    <property type="entry name" value="Acyl-CoA N-acyltransferases (Nat)"/>
    <property type="match status" value="1"/>
</dbReference>
<evidence type="ECO:0000313" key="5">
    <source>
        <dbReference type="Proteomes" id="UP000199092"/>
    </source>
</evidence>
<evidence type="ECO:0000259" key="3">
    <source>
        <dbReference type="PROSITE" id="PS51186"/>
    </source>
</evidence>
<dbReference type="EMBL" id="LT629749">
    <property type="protein sequence ID" value="SDT17827.1"/>
    <property type="molecule type" value="Genomic_DNA"/>
</dbReference>
<keyword evidence="1 4" id="KW-0808">Transferase</keyword>
<evidence type="ECO:0000256" key="1">
    <source>
        <dbReference type="ARBA" id="ARBA00022679"/>
    </source>
</evidence>
<dbReference type="PROSITE" id="PS51186">
    <property type="entry name" value="GNAT"/>
    <property type="match status" value="1"/>
</dbReference>
<keyword evidence="5" id="KW-1185">Reference proteome</keyword>
<dbReference type="GO" id="GO:0016747">
    <property type="term" value="F:acyltransferase activity, transferring groups other than amino-acyl groups"/>
    <property type="evidence" value="ECO:0007669"/>
    <property type="project" value="InterPro"/>
</dbReference>
<keyword evidence="2" id="KW-0012">Acyltransferase</keyword>
<dbReference type="Pfam" id="PF00583">
    <property type="entry name" value="Acetyltransf_1"/>
    <property type="match status" value="1"/>
</dbReference>
<dbReference type="RefSeq" id="WP_197677069.1">
    <property type="nucleotide sequence ID" value="NZ_LT629749.1"/>
</dbReference>